<dbReference type="OrthoDB" id="529575at2"/>
<dbReference type="EMBL" id="CABVII010000016">
    <property type="protein sequence ID" value="VVP17829.1"/>
    <property type="molecule type" value="Genomic_DNA"/>
</dbReference>
<dbReference type="InterPro" id="IPR003615">
    <property type="entry name" value="HNH_nuc"/>
</dbReference>
<sequence>METPRVKEQVWALADELNAALGVQHVQPHQQDATKKNMSLTNPEGERLHIKSALDGYQIALGTKPLVARMESFMERLTGSKPDGYNQLQQREPRWNDCDYAQVRKAAYFFADAPLPLDNDKTIEADLEAIARRPGLKSTQRETLIQARLGQGTYRKQMLELWEGKCAVTSLTIQSALIASHAKPWADSTDDERLDPCNGLPLMATLDRLFDKHLITFDPETGKMLISHRVEETDRAILGIPANLRKILNDQQASYLKLHLDEFELHNVR</sequence>
<name>A0A5E7LVX1_PSEFL</name>
<accession>A0A5E7LVX1</accession>
<organism evidence="2 3">
    <name type="scientific">Pseudomonas fluorescens</name>
    <dbReference type="NCBI Taxonomy" id="294"/>
    <lineage>
        <taxon>Bacteria</taxon>
        <taxon>Pseudomonadati</taxon>
        <taxon>Pseudomonadota</taxon>
        <taxon>Gammaproteobacteria</taxon>
        <taxon>Pseudomonadales</taxon>
        <taxon>Pseudomonadaceae</taxon>
        <taxon>Pseudomonas</taxon>
    </lineage>
</organism>
<proteinExistence type="predicted"/>
<reference evidence="2 3" key="1">
    <citation type="submission" date="2019-09" db="EMBL/GenBank/DDBJ databases">
        <authorList>
            <person name="Chandra G."/>
            <person name="Truman W A."/>
        </authorList>
    </citation>
    <scope>NUCLEOTIDE SEQUENCE [LARGE SCALE GENOMIC DNA]</scope>
    <source>
        <strain evidence="2">PS862</strain>
    </source>
</reference>
<evidence type="ECO:0000313" key="3">
    <source>
        <dbReference type="Proteomes" id="UP000385207"/>
    </source>
</evidence>
<gene>
    <name evidence="2" type="ORF">PS862_03695</name>
</gene>
<dbReference type="AlphaFoldDB" id="A0A5E7LVX1"/>
<evidence type="ECO:0000313" key="2">
    <source>
        <dbReference type="EMBL" id="VVP17829.1"/>
    </source>
</evidence>
<evidence type="ECO:0000259" key="1">
    <source>
        <dbReference type="Pfam" id="PF13391"/>
    </source>
</evidence>
<feature type="domain" description="HNH nuclease" evidence="1">
    <location>
        <begin position="166"/>
        <end position="218"/>
    </location>
</feature>
<protein>
    <recommendedName>
        <fullName evidence="1">HNH nuclease domain-containing protein</fullName>
    </recommendedName>
</protein>
<dbReference type="RefSeq" id="WP_150784498.1">
    <property type="nucleotide sequence ID" value="NZ_CABVII010000016.1"/>
</dbReference>
<dbReference type="Proteomes" id="UP000385207">
    <property type="component" value="Unassembled WGS sequence"/>
</dbReference>
<dbReference type="Pfam" id="PF13391">
    <property type="entry name" value="HNH_2"/>
    <property type="match status" value="1"/>
</dbReference>